<comment type="caution">
    <text evidence="2">The sequence shown here is derived from an EMBL/GenBank/DDBJ whole genome shotgun (WGS) entry which is preliminary data.</text>
</comment>
<protein>
    <submittedName>
        <fullName evidence="2">AAA ATPase central domain protein</fullName>
    </submittedName>
</protein>
<name>B1G3H9_PARG4</name>
<dbReference type="GO" id="GO:0007005">
    <property type="term" value="P:mitochondrion organization"/>
    <property type="evidence" value="ECO:0007669"/>
    <property type="project" value="TreeGrafter"/>
</dbReference>
<dbReference type="GO" id="GO:0004252">
    <property type="term" value="F:serine-type endopeptidase activity"/>
    <property type="evidence" value="ECO:0007669"/>
    <property type="project" value="InterPro"/>
</dbReference>
<dbReference type="Pfam" id="PF00004">
    <property type="entry name" value="AAA"/>
    <property type="match status" value="1"/>
</dbReference>
<gene>
    <name evidence="2" type="ORF">BgramDRAFT_3916</name>
</gene>
<dbReference type="SUPFAM" id="SSF52540">
    <property type="entry name" value="P-loop containing nucleoside triphosphate hydrolases"/>
    <property type="match status" value="1"/>
</dbReference>
<dbReference type="InterPro" id="IPR003593">
    <property type="entry name" value="AAA+_ATPase"/>
</dbReference>
<dbReference type="InterPro" id="IPR027417">
    <property type="entry name" value="P-loop_NTPase"/>
</dbReference>
<dbReference type="InterPro" id="IPR003959">
    <property type="entry name" value="ATPase_AAA_core"/>
</dbReference>
<dbReference type="PANTHER" id="PTHR43718">
    <property type="entry name" value="LON PROTEASE"/>
    <property type="match status" value="1"/>
</dbReference>
<dbReference type="GO" id="GO:0005524">
    <property type="term" value="F:ATP binding"/>
    <property type="evidence" value="ECO:0007669"/>
    <property type="project" value="InterPro"/>
</dbReference>
<dbReference type="GO" id="GO:0051131">
    <property type="term" value="P:chaperone-mediated protein complex assembly"/>
    <property type="evidence" value="ECO:0007669"/>
    <property type="project" value="TreeGrafter"/>
</dbReference>
<dbReference type="GO" id="GO:0016887">
    <property type="term" value="F:ATP hydrolysis activity"/>
    <property type="evidence" value="ECO:0007669"/>
    <property type="project" value="InterPro"/>
</dbReference>
<dbReference type="SMART" id="SM00382">
    <property type="entry name" value="AAA"/>
    <property type="match status" value="1"/>
</dbReference>
<reference evidence="2 3" key="1">
    <citation type="submission" date="2008-03" db="EMBL/GenBank/DDBJ databases">
        <title>Sequencing of the draft genome and assembly of Burkholderia graminis C4D1M.</title>
        <authorList>
            <consortium name="US DOE Joint Genome Institute (JGI-PGF)"/>
            <person name="Copeland A."/>
            <person name="Lucas S."/>
            <person name="Lapidus A."/>
            <person name="Glavina del Rio T."/>
            <person name="Dalin E."/>
            <person name="Tice H."/>
            <person name="Bruce D."/>
            <person name="Goodwin L."/>
            <person name="Pitluck S."/>
            <person name="Larimer F."/>
            <person name="Land M.L."/>
            <person name="Hauser L."/>
            <person name="Tiedje J."/>
            <person name="Richardson P."/>
        </authorList>
    </citation>
    <scope>NUCLEOTIDE SEQUENCE [LARGE SCALE GENOMIC DNA]</scope>
    <source>
        <strain evidence="3">ATCC 700544 / DSM 17151 / LMG 18924 / NCIMB 13744 / C4D1M</strain>
    </source>
</reference>
<evidence type="ECO:0000259" key="1">
    <source>
        <dbReference type="SMART" id="SM00382"/>
    </source>
</evidence>
<organism evidence="2 3">
    <name type="scientific">Paraburkholderia graminis (strain ATCC 700544 / DSM 17151 / LMG 18924 / NCIMB 13744 / C4D1M)</name>
    <dbReference type="NCBI Taxonomy" id="396598"/>
    <lineage>
        <taxon>Bacteria</taxon>
        <taxon>Pseudomonadati</taxon>
        <taxon>Pseudomonadota</taxon>
        <taxon>Betaproteobacteria</taxon>
        <taxon>Burkholderiales</taxon>
        <taxon>Burkholderiaceae</taxon>
        <taxon>Paraburkholderia</taxon>
    </lineage>
</organism>
<dbReference type="InterPro" id="IPR027065">
    <property type="entry name" value="Lon_Prtase"/>
</dbReference>
<dbReference type="AlphaFoldDB" id="B1G3H9"/>
<dbReference type="GO" id="GO:0006515">
    <property type="term" value="P:protein quality control for misfolded or incompletely synthesized proteins"/>
    <property type="evidence" value="ECO:0007669"/>
    <property type="project" value="TreeGrafter"/>
</dbReference>
<feature type="domain" description="AAA+ ATPase" evidence="1">
    <location>
        <begin position="92"/>
        <end position="237"/>
    </location>
</feature>
<dbReference type="EMBL" id="ABLD01000012">
    <property type="protein sequence ID" value="EDT09194.1"/>
    <property type="molecule type" value="Genomic_DNA"/>
</dbReference>
<sequence>MVRQEIAVASFSQVYDLDQVETALNDLSEGANDALRTTYEKMLKTGNLRFCVKPNRMPSIDDLIDALPNFADPLDDIRKQVALCLETEDRLELMPILLLGDPGIGKTHFAKQLARLLGTAYQYVAMSSLTAGWILSGASSQWKNAKPGKVFDALVNGSYANPVITVDEIDKATGDSQYDPLGALYALLEHDTAQSFIDEFAEIPINAGHVIWIATANDARSIPEPIMNRMNVYEIPPPDRDGARRIAQSIYAEIRGAHNWGLRFPEQLGDDALDALKNASPREMRRAILNGFGAARIDGRDEIGGGDIRLDFGNRRRPIGF</sequence>
<dbReference type="Gene3D" id="3.40.50.300">
    <property type="entry name" value="P-loop containing nucleotide triphosphate hydrolases"/>
    <property type="match status" value="1"/>
</dbReference>
<dbReference type="PANTHER" id="PTHR43718:SF2">
    <property type="entry name" value="LON PROTEASE HOMOLOG, MITOCHONDRIAL"/>
    <property type="match status" value="1"/>
</dbReference>
<accession>B1G3H9</accession>
<dbReference type="GO" id="GO:0003697">
    <property type="term" value="F:single-stranded DNA binding"/>
    <property type="evidence" value="ECO:0007669"/>
    <property type="project" value="TreeGrafter"/>
</dbReference>
<evidence type="ECO:0000313" key="3">
    <source>
        <dbReference type="Proteomes" id="UP000005045"/>
    </source>
</evidence>
<proteinExistence type="predicted"/>
<evidence type="ECO:0000313" key="2">
    <source>
        <dbReference type="EMBL" id="EDT09194.1"/>
    </source>
</evidence>
<dbReference type="GO" id="GO:0004176">
    <property type="term" value="F:ATP-dependent peptidase activity"/>
    <property type="evidence" value="ECO:0007669"/>
    <property type="project" value="InterPro"/>
</dbReference>
<dbReference type="Proteomes" id="UP000005045">
    <property type="component" value="Unassembled WGS sequence"/>
</dbReference>
<keyword evidence="3" id="KW-1185">Reference proteome</keyword>